<proteinExistence type="predicted"/>
<reference evidence="3" key="1">
    <citation type="journal article" date="2019" name="Int. J. Syst. Evol. Microbiol.">
        <title>The Global Catalogue of Microorganisms (GCM) 10K type strain sequencing project: providing services to taxonomists for standard genome sequencing and annotation.</title>
        <authorList>
            <consortium name="The Broad Institute Genomics Platform"/>
            <consortium name="The Broad Institute Genome Sequencing Center for Infectious Disease"/>
            <person name="Wu L."/>
            <person name="Ma J."/>
        </authorList>
    </citation>
    <scope>NUCLEOTIDE SEQUENCE [LARGE SCALE GENOMIC DNA]</scope>
    <source>
        <strain evidence="3">JCM 17525</strain>
    </source>
</reference>
<feature type="chain" id="PRO_5046730267" evidence="1">
    <location>
        <begin position="22"/>
        <end position="301"/>
    </location>
</feature>
<sequence>MFKILKIKVILFFAFTLNCFCQSKVVYKVLSAKDSTSIEYAHILLNEKILAYSNQKGEIIFDENIPEDNDVLKLSHLTYSQITIRYEDLKRTKNIYLNEKINSLDEVILKTGKRKKTNRLLPERSVLDPLYDRKDVTFPNSLEIAVYIPNYKKKEYFINKIILNSKNKAQKGDNKYIPFKVNLMTIDTTTHLPDKKIFKEDLSVGKLENQKLVEIDLKNQEEVIFPKEGICIFVSLYSEEFYLQSGFDKRPSFGVVQIKERSQFREYKKHYLANENSWIEAGYSQRREQCFDFGIEIISID</sequence>
<evidence type="ECO:0000313" key="3">
    <source>
        <dbReference type="Proteomes" id="UP001501456"/>
    </source>
</evidence>
<keyword evidence="3" id="KW-1185">Reference proteome</keyword>
<keyword evidence="1" id="KW-0732">Signal</keyword>
<dbReference type="RefSeq" id="WP_344727624.1">
    <property type="nucleotide sequence ID" value="NZ_BAABBI010000001.1"/>
</dbReference>
<evidence type="ECO:0000256" key="1">
    <source>
        <dbReference type="SAM" id="SignalP"/>
    </source>
</evidence>
<gene>
    <name evidence="2" type="ORF">GCM10022271_09360</name>
</gene>
<name>A0ABP7GZR5_9FLAO</name>
<protein>
    <submittedName>
        <fullName evidence="2">Uncharacterized protein</fullName>
    </submittedName>
</protein>
<dbReference type="EMBL" id="BAABBI010000001">
    <property type="protein sequence ID" value="GAA3779249.1"/>
    <property type="molecule type" value="Genomic_DNA"/>
</dbReference>
<evidence type="ECO:0000313" key="2">
    <source>
        <dbReference type="EMBL" id="GAA3779249.1"/>
    </source>
</evidence>
<comment type="caution">
    <text evidence="2">The sequence shown here is derived from an EMBL/GenBank/DDBJ whole genome shotgun (WGS) entry which is preliminary data.</text>
</comment>
<accession>A0ABP7GZR5</accession>
<feature type="signal peptide" evidence="1">
    <location>
        <begin position="1"/>
        <end position="21"/>
    </location>
</feature>
<dbReference type="Proteomes" id="UP001501456">
    <property type="component" value="Unassembled WGS sequence"/>
</dbReference>
<organism evidence="2 3">
    <name type="scientific">Corallibacter vietnamensis</name>
    <dbReference type="NCBI Taxonomy" id="904130"/>
    <lineage>
        <taxon>Bacteria</taxon>
        <taxon>Pseudomonadati</taxon>
        <taxon>Bacteroidota</taxon>
        <taxon>Flavobacteriia</taxon>
        <taxon>Flavobacteriales</taxon>
        <taxon>Flavobacteriaceae</taxon>
        <taxon>Corallibacter</taxon>
    </lineage>
</organism>